<evidence type="ECO:0000259" key="2">
    <source>
        <dbReference type="Pfam" id="PF14501"/>
    </source>
</evidence>
<dbReference type="RefSeq" id="WP_268115855.1">
    <property type="nucleotide sequence ID" value="NZ_CP113524.1"/>
</dbReference>
<evidence type="ECO:0000313" key="3">
    <source>
        <dbReference type="EMBL" id="WAJ24910.1"/>
    </source>
</evidence>
<dbReference type="InterPro" id="IPR032834">
    <property type="entry name" value="NatK-like_C"/>
</dbReference>
<name>A0ABY7AF05_9FIRM</name>
<feature type="transmembrane region" description="Helical" evidence="1">
    <location>
        <begin position="135"/>
        <end position="152"/>
    </location>
</feature>
<dbReference type="Pfam" id="PF14501">
    <property type="entry name" value="HATPase_c_5"/>
    <property type="match status" value="1"/>
</dbReference>
<feature type="domain" description="Sensor histidine kinase NatK-like C-terminal" evidence="2">
    <location>
        <begin position="339"/>
        <end position="426"/>
    </location>
</feature>
<feature type="transmembrane region" description="Helical" evidence="1">
    <location>
        <begin position="12"/>
        <end position="33"/>
    </location>
</feature>
<proteinExistence type="predicted"/>
<feature type="transmembrane region" description="Helical" evidence="1">
    <location>
        <begin position="164"/>
        <end position="187"/>
    </location>
</feature>
<keyword evidence="1" id="KW-0812">Transmembrane</keyword>
<gene>
    <name evidence="3" type="ORF">OW255_05230</name>
</gene>
<dbReference type="SUPFAM" id="SSF55874">
    <property type="entry name" value="ATPase domain of HSP90 chaperone/DNA topoisomerase II/histidine kinase"/>
    <property type="match status" value="1"/>
</dbReference>
<protein>
    <submittedName>
        <fullName evidence="3">GHKL domain-containing protein</fullName>
    </submittedName>
</protein>
<feature type="transmembrane region" description="Helical" evidence="1">
    <location>
        <begin position="70"/>
        <end position="88"/>
    </location>
</feature>
<evidence type="ECO:0000256" key="1">
    <source>
        <dbReference type="SAM" id="Phobius"/>
    </source>
</evidence>
<sequence length="433" mass="49136">MIWQAERQVSDPVNMLSTAIVSPFLALFYILVIRKCIHAFFLPTPLKLPNYLVWIAYFLFQVYVGMGEPLSPVITLLLNMFFVFLVTSSAHSESLRKCSIFSFLICAIWMLVEIIVHMILYMLKFDDSSGLSGNIISKILMLVFAIITGNCLQQRSITDISFRYMAILFIVPAGSIYIMHNIFVISNQSSDELLFSFISGILLLFINYVIFEVFESLAQNTDYQKKTLLYEQQLDLCNQQAKEREVQDAELRMLRHDIKQHLICLLGMVNANKNEEAVHYLTALLENGTSRKIHEISRSGNIVVDSLVNYKCSVAQKEHIEFNANIFIPPVLPFQNGNLTIILGNLLENALNACRHIQNGKRMIGIQMTYQKEILSIVVWNTLEDSSKDSPSKHVMGMLSIEQAVATYNGEVITETEGNIFKAAVILYEGGET</sequence>
<organism evidence="3 4">
    <name type="scientific">Lacrimispora xylanolytica</name>
    <dbReference type="NCBI Taxonomy" id="29375"/>
    <lineage>
        <taxon>Bacteria</taxon>
        <taxon>Bacillati</taxon>
        <taxon>Bacillota</taxon>
        <taxon>Clostridia</taxon>
        <taxon>Lachnospirales</taxon>
        <taxon>Lachnospiraceae</taxon>
        <taxon>Lacrimispora</taxon>
    </lineage>
</organism>
<feature type="transmembrane region" description="Helical" evidence="1">
    <location>
        <begin position="45"/>
        <end position="64"/>
    </location>
</feature>
<dbReference type="Gene3D" id="3.30.565.10">
    <property type="entry name" value="Histidine kinase-like ATPase, C-terminal domain"/>
    <property type="match status" value="1"/>
</dbReference>
<dbReference type="Proteomes" id="UP001163115">
    <property type="component" value="Chromosome"/>
</dbReference>
<keyword evidence="1" id="KW-1133">Transmembrane helix</keyword>
<keyword evidence="1" id="KW-0472">Membrane</keyword>
<dbReference type="InterPro" id="IPR036890">
    <property type="entry name" value="HATPase_C_sf"/>
</dbReference>
<dbReference type="EMBL" id="CP113524">
    <property type="protein sequence ID" value="WAJ24910.1"/>
    <property type="molecule type" value="Genomic_DNA"/>
</dbReference>
<reference evidence="3" key="1">
    <citation type="submission" date="2022-11" db="EMBL/GenBank/DDBJ databases">
        <title>Lacrimispora xylanolytica sy1, complete genome.</title>
        <authorList>
            <person name="Choi S."/>
        </authorList>
    </citation>
    <scope>NUCLEOTIDE SEQUENCE</scope>
    <source>
        <strain evidence="3">Sy1</strain>
    </source>
</reference>
<feature type="transmembrane region" description="Helical" evidence="1">
    <location>
        <begin position="100"/>
        <end position="123"/>
    </location>
</feature>
<keyword evidence="4" id="KW-1185">Reference proteome</keyword>
<evidence type="ECO:0000313" key="4">
    <source>
        <dbReference type="Proteomes" id="UP001163115"/>
    </source>
</evidence>
<feature type="transmembrane region" description="Helical" evidence="1">
    <location>
        <begin position="193"/>
        <end position="211"/>
    </location>
</feature>
<accession>A0ABY7AF05</accession>